<evidence type="ECO:0000256" key="4">
    <source>
        <dbReference type="ARBA" id="ARBA00040133"/>
    </source>
</evidence>
<keyword evidence="8" id="KW-1185">Reference proteome</keyword>
<evidence type="ECO:0000256" key="1">
    <source>
        <dbReference type="ARBA" id="ARBA00022737"/>
    </source>
</evidence>
<dbReference type="PANTHER" id="PTHR46423:SF1">
    <property type="entry name" value="RNA POLYMERASE II-ASSOCIATED PROTEIN 3"/>
    <property type="match status" value="1"/>
</dbReference>
<keyword evidence="1" id="KW-0677">Repeat</keyword>
<sequence>MATTPAEAKEKGNAAFKAAKYDVAIGHYTRAIVLSQSSSTPIDPTFYLNRAAAYLKLNKFEDATRDCTSALGLKNGDVKALFRRAQARLGAEDEGGARTDLEEALRLEPSNQAVKMLLGTLKPREPSKPKVSSPLASTVKEHAGSSSSKPPKRRRIPITLVEGESSTSQPTRKPLKSALKSSTPGPAAPSSSSDLLTAVSSTRLTPSSQPASSSALTDPAGSRSAPVPPATFAAAREAREAKRRVGGGLFRKDGTGRIIGSDVSGILSSEVVNGAREDVVERRSPALVPTPALAPAPATAPVISTVQLPPPPRRASEFTMALRDLPEEAKWSYLQLIPPEKLPAFFGSALEPDTLTAIIRILATSSSPLTPAVIAYLSALPKCSRFGTMRLFLPSSDTAQVKQMLDDLSADPGLRKEWGL</sequence>
<dbReference type="Pfam" id="PF13877">
    <property type="entry name" value="RPAP3_C"/>
    <property type="match status" value="1"/>
</dbReference>
<dbReference type="InterPro" id="IPR011990">
    <property type="entry name" value="TPR-like_helical_dom_sf"/>
</dbReference>
<evidence type="ECO:0000256" key="3">
    <source>
        <dbReference type="ARBA" id="ARBA00038275"/>
    </source>
</evidence>
<organism evidence="7 8">
    <name type="scientific">Calocera cornea HHB12733</name>
    <dbReference type="NCBI Taxonomy" id="1353952"/>
    <lineage>
        <taxon>Eukaryota</taxon>
        <taxon>Fungi</taxon>
        <taxon>Dikarya</taxon>
        <taxon>Basidiomycota</taxon>
        <taxon>Agaricomycotina</taxon>
        <taxon>Dacrymycetes</taxon>
        <taxon>Dacrymycetales</taxon>
        <taxon>Dacrymycetaceae</taxon>
        <taxon>Calocera</taxon>
    </lineage>
</organism>
<evidence type="ECO:0000259" key="6">
    <source>
        <dbReference type="Pfam" id="PF13877"/>
    </source>
</evidence>
<feature type="compositionally biased region" description="Polar residues" evidence="5">
    <location>
        <begin position="203"/>
        <end position="216"/>
    </location>
</feature>
<feature type="compositionally biased region" description="Low complexity" evidence="5">
    <location>
        <begin position="181"/>
        <end position="202"/>
    </location>
</feature>
<dbReference type="Gene3D" id="1.25.40.10">
    <property type="entry name" value="Tetratricopeptide repeat domain"/>
    <property type="match status" value="1"/>
</dbReference>
<feature type="domain" description="RNA-polymerase II-associated protein 3-like C-terminal" evidence="6">
    <location>
        <begin position="311"/>
        <end position="397"/>
    </location>
</feature>
<dbReference type="InterPro" id="IPR019734">
    <property type="entry name" value="TPR_rpt"/>
</dbReference>
<feature type="region of interest" description="Disordered" evidence="5">
    <location>
        <begin position="119"/>
        <end position="228"/>
    </location>
</feature>
<evidence type="ECO:0000256" key="5">
    <source>
        <dbReference type="SAM" id="MobiDB-lite"/>
    </source>
</evidence>
<dbReference type="InterPro" id="IPR025986">
    <property type="entry name" value="RPAP3-like_C"/>
</dbReference>
<dbReference type="Pfam" id="PF13432">
    <property type="entry name" value="TPR_16"/>
    <property type="match status" value="1"/>
</dbReference>
<dbReference type="InterPro" id="IPR051966">
    <property type="entry name" value="RPAP3"/>
</dbReference>
<accession>A0A165CW33</accession>
<proteinExistence type="inferred from homology"/>
<dbReference type="EMBL" id="KV424104">
    <property type="protein sequence ID" value="KZT51512.1"/>
    <property type="molecule type" value="Genomic_DNA"/>
</dbReference>
<dbReference type="SUPFAM" id="SSF48452">
    <property type="entry name" value="TPR-like"/>
    <property type="match status" value="1"/>
</dbReference>
<protein>
    <recommendedName>
        <fullName evidence="4">RNA polymerase II-associated protein 3</fullName>
    </recommendedName>
</protein>
<dbReference type="OrthoDB" id="629492at2759"/>
<dbReference type="InParanoid" id="A0A165CW33"/>
<keyword evidence="2" id="KW-0802">TPR repeat</keyword>
<dbReference type="STRING" id="1353952.A0A165CW33"/>
<comment type="similarity">
    <text evidence="3">Belongs to the RPAP3 family.</text>
</comment>
<evidence type="ECO:0000256" key="2">
    <source>
        <dbReference type="ARBA" id="ARBA00022803"/>
    </source>
</evidence>
<reference evidence="7 8" key="1">
    <citation type="journal article" date="2016" name="Mol. Biol. Evol.">
        <title>Comparative Genomics of Early-Diverging Mushroom-Forming Fungi Provides Insights into the Origins of Lignocellulose Decay Capabilities.</title>
        <authorList>
            <person name="Nagy L.G."/>
            <person name="Riley R."/>
            <person name="Tritt A."/>
            <person name="Adam C."/>
            <person name="Daum C."/>
            <person name="Floudas D."/>
            <person name="Sun H."/>
            <person name="Yadav J.S."/>
            <person name="Pangilinan J."/>
            <person name="Larsson K.H."/>
            <person name="Matsuura K."/>
            <person name="Barry K."/>
            <person name="Labutti K."/>
            <person name="Kuo R."/>
            <person name="Ohm R.A."/>
            <person name="Bhattacharya S.S."/>
            <person name="Shirouzu T."/>
            <person name="Yoshinaga Y."/>
            <person name="Martin F.M."/>
            <person name="Grigoriev I.V."/>
            <person name="Hibbett D.S."/>
        </authorList>
    </citation>
    <scope>NUCLEOTIDE SEQUENCE [LARGE SCALE GENOMIC DNA]</scope>
    <source>
        <strain evidence="7 8">HHB12733</strain>
    </source>
</reference>
<dbReference type="AlphaFoldDB" id="A0A165CW33"/>
<dbReference type="GO" id="GO:0101031">
    <property type="term" value="C:protein folding chaperone complex"/>
    <property type="evidence" value="ECO:0007669"/>
    <property type="project" value="TreeGrafter"/>
</dbReference>
<dbReference type="PANTHER" id="PTHR46423">
    <property type="entry name" value="RNA POLYMERASE II-ASSOCIATED PROTEIN 3"/>
    <property type="match status" value="1"/>
</dbReference>
<evidence type="ECO:0000313" key="8">
    <source>
        <dbReference type="Proteomes" id="UP000076842"/>
    </source>
</evidence>
<dbReference type="Proteomes" id="UP000076842">
    <property type="component" value="Unassembled WGS sequence"/>
</dbReference>
<evidence type="ECO:0000313" key="7">
    <source>
        <dbReference type="EMBL" id="KZT51512.1"/>
    </source>
</evidence>
<gene>
    <name evidence="7" type="ORF">CALCODRAFT_521312</name>
</gene>
<name>A0A165CW33_9BASI</name>
<dbReference type="SMART" id="SM00028">
    <property type="entry name" value="TPR"/>
    <property type="match status" value="3"/>
</dbReference>